<dbReference type="STRING" id="1561998.A0A1I7UHC8"/>
<evidence type="ECO:0000313" key="3">
    <source>
        <dbReference type="WBParaSite" id="Csp11.Scaffold629.g9338.t1"/>
    </source>
</evidence>
<proteinExistence type="predicted"/>
<evidence type="ECO:0000313" key="2">
    <source>
        <dbReference type="Proteomes" id="UP000095282"/>
    </source>
</evidence>
<accession>A0A1I7UHC8</accession>
<dbReference type="AlphaFoldDB" id="A0A1I7UHC8"/>
<protein>
    <submittedName>
        <fullName evidence="3">Structural maintenance of chromosomes protein 6</fullName>
    </submittedName>
</protein>
<dbReference type="Proteomes" id="UP000095282">
    <property type="component" value="Unplaced"/>
</dbReference>
<evidence type="ECO:0000256" key="1">
    <source>
        <dbReference type="SAM" id="MobiDB-lite"/>
    </source>
</evidence>
<reference evidence="3" key="1">
    <citation type="submission" date="2016-11" db="UniProtKB">
        <authorList>
            <consortium name="WormBaseParasite"/>
        </authorList>
    </citation>
    <scope>IDENTIFICATION</scope>
</reference>
<sequence length="473" mass="55070">MFNSFSAAASRRLNTVAARLFSTDGSSKSTPYDAMWQAHLAVPLRHFDAIIDDIGDEQYASLGSNYKKQNLSPAIFPSPAFPVSGSVFSSNRRLMVPLVCQMKDKPRYIWFMLHTRSPYTCISLKTVEALLGTRDTDQRIFDLRIQDESIEIQCHVSRANYQHVNILGMDALKKLNLMEAEKSSYDRIVEIDRFHSKTIMDMKEIDKKLSPDQAKKLNFMKTQSITQLLNRRIEVTEDVHKAEKEEKEPKESVDRAVESYERTARRLCSILVDAGSKMLAEVERNAKKEILKDIKPFPKDDRIEELEMELAERDEQLKESQKTVAQYEKESKEWKVKEQEQFQRMEKNELELLKLSKKMDEMKKKAMKDDEKMRMELTKKVLEAEDSLEKLADSEEEVKRLKGIVKALNKTLEEMWESSEKMTMEMAEKQKETENELEGVKKELRDAKEELERIYKEDSGEDSSFDHVDDSDN</sequence>
<feature type="region of interest" description="Disordered" evidence="1">
    <location>
        <begin position="419"/>
        <end position="473"/>
    </location>
</feature>
<keyword evidence="2" id="KW-1185">Reference proteome</keyword>
<dbReference type="WBParaSite" id="Csp11.Scaffold629.g9338.t1">
    <property type="protein sequence ID" value="Csp11.Scaffold629.g9338.t1"/>
    <property type="gene ID" value="Csp11.Scaffold629.g9338"/>
</dbReference>
<organism evidence="2 3">
    <name type="scientific">Caenorhabditis tropicalis</name>
    <dbReference type="NCBI Taxonomy" id="1561998"/>
    <lineage>
        <taxon>Eukaryota</taxon>
        <taxon>Metazoa</taxon>
        <taxon>Ecdysozoa</taxon>
        <taxon>Nematoda</taxon>
        <taxon>Chromadorea</taxon>
        <taxon>Rhabditida</taxon>
        <taxon>Rhabditina</taxon>
        <taxon>Rhabditomorpha</taxon>
        <taxon>Rhabditoidea</taxon>
        <taxon>Rhabditidae</taxon>
        <taxon>Peloderinae</taxon>
        <taxon>Caenorhabditis</taxon>
    </lineage>
</organism>
<name>A0A1I7UHC8_9PELO</name>